<dbReference type="RefSeq" id="WP_133578232.1">
    <property type="nucleotide sequence ID" value="NZ_SNYC01000009.1"/>
</dbReference>
<keyword evidence="3" id="KW-1185">Reference proteome</keyword>
<name>A0A4R6SQ72_9SPHI</name>
<evidence type="ECO:0000313" key="3">
    <source>
        <dbReference type="Proteomes" id="UP000295620"/>
    </source>
</evidence>
<dbReference type="AlphaFoldDB" id="A0A4R6SQ72"/>
<accession>A0A4R6SQ72</accession>
<organism evidence="2 3">
    <name type="scientific">Pedobacter metabolipauper</name>
    <dbReference type="NCBI Taxonomy" id="425513"/>
    <lineage>
        <taxon>Bacteria</taxon>
        <taxon>Pseudomonadati</taxon>
        <taxon>Bacteroidota</taxon>
        <taxon>Sphingobacteriia</taxon>
        <taxon>Sphingobacteriales</taxon>
        <taxon>Sphingobacteriaceae</taxon>
        <taxon>Pedobacter</taxon>
    </lineage>
</organism>
<evidence type="ECO:0000256" key="1">
    <source>
        <dbReference type="SAM" id="SignalP"/>
    </source>
</evidence>
<keyword evidence="1" id="KW-0732">Signal</keyword>
<gene>
    <name evidence="2" type="ORF">ATK78_4444</name>
</gene>
<comment type="caution">
    <text evidence="2">The sequence shown here is derived from an EMBL/GenBank/DDBJ whole genome shotgun (WGS) entry which is preliminary data.</text>
</comment>
<feature type="signal peptide" evidence="1">
    <location>
        <begin position="1"/>
        <end position="26"/>
    </location>
</feature>
<evidence type="ECO:0000313" key="2">
    <source>
        <dbReference type="EMBL" id="TDQ06374.1"/>
    </source>
</evidence>
<reference evidence="2 3" key="1">
    <citation type="submission" date="2019-03" db="EMBL/GenBank/DDBJ databases">
        <title>Genomic Encyclopedia of Archaeal and Bacterial Type Strains, Phase II (KMG-II): from individual species to whole genera.</title>
        <authorList>
            <person name="Goeker M."/>
        </authorList>
    </citation>
    <scope>NUCLEOTIDE SEQUENCE [LARGE SCALE GENOMIC DNA]</scope>
    <source>
        <strain evidence="2 3">DSM 19035</strain>
    </source>
</reference>
<feature type="chain" id="PRO_5020668353" description="Ig-like domain-containing protein" evidence="1">
    <location>
        <begin position="27"/>
        <end position="251"/>
    </location>
</feature>
<dbReference type="Proteomes" id="UP000295620">
    <property type="component" value="Unassembled WGS sequence"/>
</dbReference>
<dbReference type="EMBL" id="SNYC01000009">
    <property type="protein sequence ID" value="TDQ06374.1"/>
    <property type="molecule type" value="Genomic_DNA"/>
</dbReference>
<protein>
    <recommendedName>
        <fullName evidence="4">Ig-like domain-containing protein</fullName>
    </recommendedName>
</protein>
<sequence length="251" mass="25793">MKIINRKIKLLMALCFTLVLPLGVFAAVPDIYVCSTGEVNLAYSGTYVLVTGDKVVWQKVDAAGAPIPSYTAQTLTYNGTASSTNLLVTGTTDLTTTGEHFWKAHVVSADPAACTGDVSNAIDIYMLPAFTVDVTPETSAYCVEGTTNTTKTVVTAAATIANSATLPTGVVLAYNWTGTTAGAGAVDGTDPKKFNMTATTVGTYTVVSNVVFDVTATGKTLKSPASGVCTATDSAEIKAAPKPGTPVITVS</sequence>
<dbReference type="OrthoDB" id="756364at2"/>
<evidence type="ECO:0008006" key="4">
    <source>
        <dbReference type="Google" id="ProtNLM"/>
    </source>
</evidence>
<proteinExistence type="predicted"/>